<name>A0AAN0WCR4_HEYCO</name>
<reference evidence="3" key="1">
    <citation type="submission" date="2015-01" db="EMBL/GenBank/DDBJ databases">
        <title>Comparative genome analysis of Bacillus coagulans HM-08, Clostridium butyricum HM-68, Bacillus subtilis HM-66 and Bacillus paralicheniformis BL-09.</title>
        <authorList>
            <person name="Zhang H."/>
        </authorList>
    </citation>
    <scope>NUCLEOTIDE SEQUENCE [LARGE SCALE GENOMIC DNA]</scope>
    <source>
        <strain evidence="3">HM-08</strain>
    </source>
</reference>
<protein>
    <submittedName>
        <fullName evidence="2">Uncharacterized protein</fullName>
    </submittedName>
</protein>
<keyword evidence="1" id="KW-0812">Transmembrane</keyword>
<dbReference type="EMBL" id="CP010525">
    <property type="protein sequence ID" value="AJO23696.1"/>
    <property type="molecule type" value="Genomic_DNA"/>
</dbReference>
<evidence type="ECO:0000256" key="1">
    <source>
        <dbReference type="SAM" id="Phobius"/>
    </source>
</evidence>
<gene>
    <name evidence="2" type="ORF">SB48_HM08orf04633</name>
</gene>
<dbReference type="Proteomes" id="UP000032024">
    <property type="component" value="Chromosome"/>
</dbReference>
<accession>A0AAN0WCR4</accession>
<keyword evidence="1" id="KW-0472">Membrane</keyword>
<evidence type="ECO:0000313" key="3">
    <source>
        <dbReference type="Proteomes" id="UP000032024"/>
    </source>
</evidence>
<keyword evidence="1" id="KW-1133">Transmembrane helix</keyword>
<proteinExistence type="predicted"/>
<dbReference type="AlphaFoldDB" id="A0AAN0WCR4"/>
<evidence type="ECO:0000313" key="2">
    <source>
        <dbReference type="EMBL" id="AJO23696.1"/>
    </source>
</evidence>
<dbReference type="RefSeq" id="WP_035182016.1">
    <property type="nucleotide sequence ID" value="NZ_CP010525.1"/>
</dbReference>
<keyword evidence="3" id="KW-1185">Reference proteome</keyword>
<feature type="transmembrane region" description="Helical" evidence="1">
    <location>
        <begin position="36"/>
        <end position="59"/>
    </location>
</feature>
<sequence>MKTVVKFCLTLVLAYFINQLISRIFAYYLPEEGAGAIFIPILIFSFCLLAGYAIVGYIFKIAAKK</sequence>
<organism evidence="2 3">
    <name type="scientific">Heyndrickxia coagulans</name>
    <name type="common">Weizmannia coagulans</name>
    <dbReference type="NCBI Taxonomy" id="1398"/>
    <lineage>
        <taxon>Bacteria</taxon>
        <taxon>Bacillati</taxon>
        <taxon>Bacillota</taxon>
        <taxon>Bacilli</taxon>
        <taxon>Bacillales</taxon>
        <taxon>Bacillaceae</taxon>
        <taxon>Heyndrickxia</taxon>
    </lineage>
</organism>